<dbReference type="InterPro" id="IPR010131">
    <property type="entry name" value="MdtP/NodT-like"/>
</dbReference>
<comment type="subcellular location">
    <subcellularLocation>
        <location evidence="2">Cell membrane</location>
        <topology evidence="2">Lipid-anchor</topology>
    </subcellularLocation>
</comment>
<dbReference type="STRING" id="463025.BAU08_12235"/>
<evidence type="ECO:0000313" key="3">
    <source>
        <dbReference type="EMBL" id="ANN74756.1"/>
    </source>
</evidence>
<accession>A0A193G5M4</accession>
<evidence type="ECO:0000256" key="1">
    <source>
        <dbReference type="ARBA" id="ARBA00007613"/>
    </source>
</evidence>
<dbReference type="PANTHER" id="PTHR30203:SF33">
    <property type="entry name" value="BLR4455 PROTEIN"/>
    <property type="match status" value="1"/>
</dbReference>
<keyword evidence="2" id="KW-0449">Lipoprotein</keyword>
<sequence length="479" mass="51004">MLGLALLLSACAVGPDYRKPQVDLPVTWKLESPWRQASPADALDKGEWWLRYNDPTLNRLQAQALAANPTLAIAAARLAQARASADASRAGLFPQLSLGTRVSRFKISGNRPLTNYASPQYSTVQNDYNFSFNASYEVDLFGRVSRATEASAATAQQAEADLANARLVLSAELAANYINLRALDTEIDVVNRSVALQRRALELITARYDGGAASGLEVAQQQALLDNTLTQVEVLARQRAQFEHAIASLTGTPAPNFELPPQPLTVAIMPPPIPLGLPSDLLERRPDIAAAERAMAAANAQIGVATAAFYPSVILNPSIGADSREIGALLDAPSLLWSVGVSAVQTLFDAGRTRANVNFARAGYDATVANYRRIVLGAMQEVEDGITGLAALDRATTQSQKAVADARKVLDMAADRYSGGATTYLDVITAQQAVLNTERQAAQLKGQQLLVSVFLVKALGGDWSGRAAPDAMGPRAQAD</sequence>
<keyword evidence="2" id="KW-0564">Palmitate</keyword>
<dbReference type="GO" id="GO:0015562">
    <property type="term" value="F:efflux transmembrane transporter activity"/>
    <property type="evidence" value="ECO:0007669"/>
    <property type="project" value="InterPro"/>
</dbReference>
<comment type="similarity">
    <text evidence="1 2">Belongs to the outer membrane factor (OMF) (TC 1.B.17) family.</text>
</comment>
<protein>
    <submittedName>
        <fullName evidence="3">RND transporter</fullName>
    </submittedName>
</protein>
<evidence type="ECO:0000256" key="2">
    <source>
        <dbReference type="RuleBase" id="RU362097"/>
    </source>
</evidence>
<dbReference type="SUPFAM" id="SSF56954">
    <property type="entry name" value="Outer membrane efflux proteins (OEP)"/>
    <property type="match status" value="1"/>
</dbReference>
<reference evidence="3 4" key="1">
    <citation type="submission" date="2016-06" db="EMBL/GenBank/DDBJ databases">
        <title>Complete genome sequences of Bordetella bronchialis and Bordetella flabilis.</title>
        <authorList>
            <person name="LiPuma J.J."/>
            <person name="Spilker T."/>
        </authorList>
    </citation>
    <scope>NUCLEOTIDE SEQUENCE [LARGE SCALE GENOMIC DNA]</scope>
    <source>
        <strain evidence="3 4">AU17976</strain>
    </source>
</reference>
<dbReference type="GO" id="GO:0005886">
    <property type="term" value="C:plasma membrane"/>
    <property type="evidence" value="ECO:0007669"/>
    <property type="project" value="UniProtKB-SubCell"/>
</dbReference>
<proteinExistence type="inferred from homology"/>
<dbReference type="EMBL" id="CP016171">
    <property type="protein sequence ID" value="ANN74756.1"/>
    <property type="molecule type" value="Genomic_DNA"/>
</dbReference>
<organism evidence="3 4">
    <name type="scientific">Bordetella bronchialis</name>
    <dbReference type="NCBI Taxonomy" id="463025"/>
    <lineage>
        <taxon>Bacteria</taxon>
        <taxon>Pseudomonadati</taxon>
        <taxon>Pseudomonadota</taxon>
        <taxon>Betaproteobacteria</taxon>
        <taxon>Burkholderiales</taxon>
        <taxon>Alcaligenaceae</taxon>
        <taxon>Bordetella</taxon>
    </lineage>
</organism>
<dbReference type="Gene3D" id="2.20.200.10">
    <property type="entry name" value="Outer membrane efflux proteins (OEP)"/>
    <property type="match status" value="1"/>
</dbReference>
<dbReference type="PANTHER" id="PTHR30203">
    <property type="entry name" value="OUTER MEMBRANE CATION EFFLUX PROTEIN"/>
    <property type="match status" value="1"/>
</dbReference>
<dbReference type="Proteomes" id="UP000092213">
    <property type="component" value="Chromosome"/>
</dbReference>
<keyword evidence="2" id="KW-1134">Transmembrane beta strand</keyword>
<keyword evidence="2" id="KW-0472">Membrane</keyword>
<dbReference type="InterPro" id="IPR003423">
    <property type="entry name" value="OMP_efflux"/>
</dbReference>
<dbReference type="Gene3D" id="1.20.1600.10">
    <property type="entry name" value="Outer membrane efflux proteins (OEP)"/>
    <property type="match status" value="1"/>
</dbReference>
<dbReference type="Pfam" id="PF02321">
    <property type="entry name" value="OEP"/>
    <property type="match status" value="2"/>
</dbReference>
<keyword evidence="2" id="KW-0812">Transmembrane</keyword>
<evidence type="ECO:0000313" key="4">
    <source>
        <dbReference type="Proteomes" id="UP000092213"/>
    </source>
</evidence>
<dbReference type="AlphaFoldDB" id="A0A193G5M4"/>
<name>A0A193G5M4_9BORD</name>
<dbReference type="NCBIfam" id="TIGR01845">
    <property type="entry name" value="outer_NodT"/>
    <property type="match status" value="1"/>
</dbReference>
<gene>
    <name evidence="3" type="ORF">BAU08_12235</name>
</gene>